<dbReference type="Pfam" id="PF01098">
    <property type="entry name" value="FTSW_RODA_SPOVE"/>
    <property type="match status" value="1"/>
</dbReference>
<reference evidence="9 10" key="1">
    <citation type="submission" date="2016-10" db="EMBL/GenBank/DDBJ databases">
        <authorList>
            <person name="de Groot N.N."/>
        </authorList>
    </citation>
    <scope>NUCLEOTIDE SEQUENCE [LARGE SCALE GENOMIC DNA]</scope>
    <source>
        <strain evidence="9">MBHS1</strain>
    </source>
</reference>
<organism evidence="9 10">
    <name type="scientific">Candidatus Venteria ishoeyi</name>
    <dbReference type="NCBI Taxonomy" id="1899563"/>
    <lineage>
        <taxon>Bacteria</taxon>
        <taxon>Pseudomonadati</taxon>
        <taxon>Pseudomonadota</taxon>
        <taxon>Gammaproteobacteria</taxon>
        <taxon>Thiotrichales</taxon>
        <taxon>Thiotrichaceae</taxon>
        <taxon>Venteria</taxon>
    </lineage>
</organism>
<keyword evidence="4 8" id="KW-1133">Transmembrane helix</keyword>
<evidence type="ECO:0000256" key="7">
    <source>
        <dbReference type="ARBA" id="ARBA00033270"/>
    </source>
</evidence>
<comment type="subcellular location">
    <subcellularLocation>
        <location evidence="1">Membrane</location>
        <topology evidence="1">Multi-pass membrane protein</topology>
    </subcellularLocation>
</comment>
<protein>
    <recommendedName>
        <fullName evidence="7">Cell wall polymerase</fullName>
    </recommendedName>
    <alternativeName>
        <fullName evidence="6">Peptidoglycan polymerase</fullName>
    </alternativeName>
</protein>
<dbReference type="InterPro" id="IPR018365">
    <property type="entry name" value="Cell_cycle_FtsW-rel_CS"/>
</dbReference>
<keyword evidence="3" id="KW-0133">Cell shape</keyword>
<dbReference type="PROSITE" id="PS00428">
    <property type="entry name" value="FTSW_RODA_SPOVE"/>
    <property type="match status" value="1"/>
</dbReference>
<evidence type="ECO:0000256" key="3">
    <source>
        <dbReference type="ARBA" id="ARBA00022960"/>
    </source>
</evidence>
<dbReference type="GO" id="GO:0051301">
    <property type="term" value="P:cell division"/>
    <property type="evidence" value="ECO:0007669"/>
    <property type="project" value="InterPro"/>
</dbReference>
<name>A0A1H6F5E6_9GAMM</name>
<dbReference type="AlphaFoldDB" id="A0A1H6F5E6"/>
<evidence type="ECO:0000256" key="5">
    <source>
        <dbReference type="ARBA" id="ARBA00023136"/>
    </source>
</evidence>
<feature type="transmembrane region" description="Helical" evidence="8">
    <location>
        <begin position="64"/>
        <end position="85"/>
    </location>
</feature>
<dbReference type="GO" id="GO:0005886">
    <property type="term" value="C:plasma membrane"/>
    <property type="evidence" value="ECO:0007669"/>
    <property type="project" value="TreeGrafter"/>
</dbReference>
<evidence type="ECO:0000256" key="4">
    <source>
        <dbReference type="ARBA" id="ARBA00022989"/>
    </source>
</evidence>
<dbReference type="GO" id="GO:0032153">
    <property type="term" value="C:cell division site"/>
    <property type="evidence" value="ECO:0007669"/>
    <property type="project" value="TreeGrafter"/>
</dbReference>
<evidence type="ECO:0000313" key="9">
    <source>
        <dbReference type="EMBL" id="SEH04214.1"/>
    </source>
</evidence>
<proteinExistence type="predicted"/>
<evidence type="ECO:0000256" key="8">
    <source>
        <dbReference type="SAM" id="Phobius"/>
    </source>
</evidence>
<dbReference type="InterPro" id="IPR001182">
    <property type="entry name" value="FtsW/RodA"/>
</dbReference>
<keyword evidence="5 8" id="KW-0472">Membrane</keyword>
<sequence>MGVIALLMVYVFIITRGLYIATQAQGIFGKLVAGSITLTFFVYIFVNIGMVSGLLPVVGLPLPLISYGGTSIVSILSGFGILMGVHAHKRLLSE</sequence>
<evidence type="ECO:0000313" key="10">
    <source>
        <dbReference type="Proteomes" id="UP000236724"/>
    </source>
</evidence>
<dbReference type="PANTHER" id="PTHR30474:SF1">
    <property type="entry name" value="PEPTIDOGLYCAN GLYCOSYLTRANSFERASE MRDB"/>
    <property type="match status" value="1"/>
</dbReference>
<evidence type="ECO:0000256" key="2">
    <source>
        <dbReference type="ARBA" id="ARBA00022692"/>
    </source>
</evidence>
<gene>
    <name evidence="9" type="primary">mrdB_1</name>
    <name evidence="9" type="ORF">MBHS_00059</name>
</gene>
<dbReference type="EMBL" id="FMSV02000018">
    <property type="protein sequence ID" value="SEH04214.1"/>
    <property type="molecule type" value="Genomic_DNA"/>
</dbReference>
<keyword evidence="2 8" id="KW-0812">Transmembrane</keyword>
<evidence type="ECO:0000256" key="6">
    <source>
        <dbReference type="ARBA" id="ARBA00032370"/>
    </source>
</evidence>
<feature type="transmembrane region" description="Helical" evidence="8">
    <location>
        <begin position="6"/>
        <end position="28"/>
    </location>
</feature>
<accession>A0A1H6F5E6</accession>
<evidence type="ECO:0000256" key="1">
    <source>
        <dbReference type="ARBA" id="ARBA00004141"/>
    </source>
</evidence>
<dbReference type="GO" id="GO:0008360">
    <property type="term" value="P:regulation of cell shape"/>
    <property type="evidence" value="ECO:0007669"/>
    <property type="project" value="UniProtKB-KW"/>
</dbReference>
<dbReference type="GO" id="GO:0015648">
    <property type="term" value="F:lipid-linked peptidoglycan transporter activity"/>
    <property type="evidence" value="ECO:0007669"/>
    <property type="project" value="TreeGrafter"/>
</dbReference>
<dbReference type="Proteomes" id="UP000236724">
    <property type="component" value="Unassembled WGS sequence"/>
</dbReference>
<dbReference type="PANTHER" id="PTHR30474">
    <property type="entry name" value="CELL CYCLE PROTEIN"/>
    <property type="match status" value="1"/>
</dbReference>
<keyword evidence="10" id="KW-1185">Reference proteome</keyword>